<feature type="transmembrane region" description="Helical" evidence="7">
    <location>
        <begin position="360"/>
        <end position="380"/>
    </location>
</feature>
<evidence type="ECO:0000256" key="4">
    <source>
        <dbReference type="ARBA" id="ARBA00022692"/>
    </source>
</evidence>
<evidence type="ECO:0000256" key="1">
    <source>
        <dbReference type="ARBA" id="ARBA00004651"/>
    </source>
</evidence>
<feature type="transmembrane region" description="Helical" evidence="7">
    <location>
        <begin position="177"/>
        <end position="196"/>
    </location>
</feature>
<feature type="transmembrane region" description="Helical" evidence="7">
    <location>
        <begin position="44"/>
        <end position="63"/>
    </location>
</feature>
<comment type="caution">
    <text evidence="8">The sequence shown here is derived from an EMBL/GenBank/DDBJ whole genome shotgun (WGS) entry which is preliminary data.</text>
</comment>
<dbReference type="Pfam" id="PF13440">
    <property type="entry name" value="Polysacc_synt_3"/>
    <property type="match status" value="1"/>
</dbReference>
<dbReference type="InterPro" id="IPR050833">
    <property type="entry name" value="Poly_Biosynth_Transport"/>
</dbReference>
<dbReference type="RefSeq" id="WP_254179882.1">
    <property type="nucleotide sequence ID" value="NZ_JANARS010000001.1"/>
</dbReference>
<reference evidence="8 9" key="1">
    <citation type="submission" date="2022-06" db="EMBL/GenBank/DDBJ databases">
        <authorList>
            <person name="So Y."/>
        </authorList>
    </citation>
    <scope>NUCLEOTIDE SEQUENCE [LARGE SCALE GENOMIC DNA]</scope>
    <source>
        <strain evidence="8 9">STR3</strain>
    </source>
</reference>
<dbReference type="PANTHER" id="PTHR30250">
    <property type="entry name" value="PST FAMILY PREDICTED COLANIC ACID TRANSPORTER"/>
    <property type="match status" value="1"/>
</dbReference>
<keyword evidence="4 7" id="KW-0812">Transmembrane</keyword>
<feature type="transmembrane region" description="Helical" evidence="7">
    <location>
        <begin position="331"/>
        <end position="353"/>
    </location>
</feature>
<evidence type="ECO:0000313" key="9">
    <source>
        <dbReference type="Proteomes" id="UP001204524"/>
    </source>
</evidence>
<evidence type="ECO:0000256" key="2">
    <source>
        <dbReference type="ARBA" id="ARBA00007430"/>
    </source>
</evidence>
<evidence type="ECO:0000313" key="8">
    <source>
        <dbReference type="EMBL" id="MCP3420656.1"/>
    </source>
</evidence>
<evidence type="ECO:0000256" key="5">
    <source>
        <dbReference type="ARBA" id="ARBA00022989"/>
    </source>
</evidence>
<keyword evidence="3" id="KW-1003">Cell membrane</keyword>
<sequence length="414" mass="41936">MSRPRGQSGARRGVAVIVSGTLVAQLLVLAAYPILTRVFTAAEFGAYALVYAVANLFFPLAALRVDALVPLPRSEDEAIDLVGFGLRAAAGVGLLGTAVVLLVQAWLFGGGEGSWRWLWAAVPLTALVAAFQVVNAWAIRRGRFGAIARRSVLQAAVMVSIQVAAGLGGAVAGGLLAGLSVAFVVSIVALVVGSGLPREVLTLRRGDLHGRAGAAASLSLAGVLNGAGLQAPVLLVSAFFGLGAAGQFALAQQAIAVPAALVGQAVSQVFLSRLSAHVRETGESGRTIFLAATRPLLLLAVPAGLAALLLAPAVFPIVFGDAWRVSGEMVAALSVSLAAQLVGAPLSQTLIVAGAARTQLAWDASRVVAVVASLVLADLAGASATGAVWCYSLVNAASYVVGWVLAYRASSRTG</sequence>
<feature type="transmembrane region" description="Helical" evidence="7">
    <location>
        <begin position="296"/>
        <end position="319"/>
    </location>
</feature>
<dbReference type="Proteomes" id="UP001204524">
    <property type="component" value="Unassembled WGS sequence"/>
</dbReference>
<evidence type="ECO:0000256" key="7">
    <source>
        <dbReference type="SAM" id="Phobius"/>
    </source>
</evidence>
<comment type="similarity">
    <text evidence="2">Belongs to the polysaccharide synthase family.</text>
</comment>
<comment type="subcellular location">
    <subcellularLocation>
        <location evidence="1">Cell membrane</location>
        <topology evidence="1">Multi-pass membrane protein</topology>
    </subcellularLocation>
</comment>
<feature type="transmembrane region" description="Helical" evidence="7">
    <location>
        <begin position="151"/>
        <end position="171"/>
    </location>
</feature>
<accession>A0ABT1KTL4</accession>
<keyword evidence="6 7" id="KW-0472">Membrane</keyword>
<dbReference type="PANTHER" id="PTHR30250:SF10">
    <property type="entry name" value="LIPOPOLYSACCHARIDE BIOSYNTHESIS PROTEIN WZXC"/>
    <property type="match status" value="1"/>
</dbReference>
<gene>
    <name evidence="8" type="ORF">NCI01_02490</name>
</gene>
<feature type="transmembrane region" description="Helical" evidence="7">
    <location>
        <begin position="12"/>
        <end position="32"/>
    </location>
</feature>
<feature type="transmembrane region" description="Helical" evidence="7">
    <location>
        <begin position="84"/>
        <end position="105"/>
    </location>
</feature>
<keyword evidence="5 7" id="KW-1133">Transmembrane helix</keyword>
<dbReference type="EMBL" id="JANARS010000001">
    <property type="protein sequence ID" value="MCP3420656.1"/>
    <property type="molecule type" value="Genomic_DNA"/>
</dbReference>
<name>A0ABT1KTL4_9ACTN</name>
<organism evidence="8 9">
    <name type="scientific">Nocardioides pinisoli</name>
    <dbReference type="NCBI Taxonomy" id="2950279"/>
    <lineage>
        <taxon>Bacteria</taxon>
        <taxon>Bacillati</taxon>
        <taxon>Actinomycetota</taxon>
        <taxon>Actinomycetes</taxon>
        <taxon>Propionibacteriales</taxon>
        <taxon>Nocardioidaceae</taxon>
        <taxon>Nocardioides</taxon>
    </lineage>
</organism>
<keyword evidence="9" id="KW-1185">Reference proteome</keyword>
<evidence type="ECO:0000256" key="6">
    <source>
        <dbReference type="ARBA" id="ARBA00023136"/>
    </source>
</evidence>
<evidence type="ECO:0000256" key="3">
    <source>
        <dbReference type="ARBA" id="ARBA00022475"/>
    </source>
</evidence>
<protein>
    <submittedName>
        <fullName evidence="8">Oligosaccharide flippase family protein</fullName>
    </submittedName>
</protein>
<feature type="transmembrane region" description="Helical" evidence="7">
    <location>
        <begin position="117"/>
        <end position="139"/>
    </location>
</feature>
<proteinExistence type="inferred from homology"/>